<organism evidence="1 2">
    <name type="scientific">Araneus ventricosus</name>
    <name type="common">Orbweaver spider</name>
    <name type="synonym">Epeira ventricosa</name>
    <dbReference type="NCBI Taxonomy" id="182803"/>
    <lineage>
        <taxon>Eukaryota</taxon>
        <taxon>Metazoa</taxon>
        <taxon>Ecdysozoa</taxon>
        <taxon>Arthropoda</taxon>
        <taxon>Chelicerata</taxon>
        <taxon>Arachnida</taxon>
        <taxon>Araneae</taxon>
        <taxon>Araneomorphae</taxon>
        <taxon>Entelegynae</taxon>
        <taxon>Araneoidea</taxon>
        <taxon>Araneidae</taxon>
        <taxon>Araneus</taxon>
    </lineage>
</organism>
<dbReference type="EMBL" id="BGPR01002064">
    <property type="protein sequence ID" value="GBM67148.1"/>
    <property type="molecule type" value="Genomic_DNA"/>
</dbReference>
<sequence length="131" mass="14836">MNTQTRSNWTDVPRTRAAFSTVLGNKVDVQYDVCLVYFMYPHGKKSGERVSWCPCDGNHCPIGNGLPHTIHGTNVKQLMIWLLGEGSWHLHTSTHLLPSTAQNTKHIRQFRIAVSRHGQENLYSSQQAISH</sequence>
<dbReference type="Proteomes" id="UP000499080">
    <property type="component" value="Unassembled WGS sequence"/>
</dbReference>
<name>A0A4Y2HPD9_ARAVE</name>
<gene>
    <name evidence="1" type="ORF">AVEN_69591_1</name>
</gene>
<proteinExistence type="predicted"/>
<keyword evidence="2" id="KW-1185">Reference proteome</keyword>
<accession>A0A4Y2HPD9</accession>
<reference evidence="1 2" key="1">
    <citation type="journal article" date="2019" name="Sci. Rep.">
        <title>Orb-weaving spider Araneus ventricosus genome elucidates the spidroin gene catalogue.</title>
        <authorList>
            <person name="Kono N."/>
            <person name="Nakamura H."/>
            <person name="Ohtoshi R."/>
            <person name="Moran D.A.P."/>
            <person name="Shinohara A."/>
            <person name="Yoshida Y."/>
            <person name="Fujiwara M."/>
            <person name="Mori M."/>
            <person name="Tomita M."/>
            <person name="Arakawa K."/>
        </authorList>
    </citation>
    <scope>NUCLEOTIDE SEQUENCE [LARGE SCALE GENOMIC DNA]</scope>
</reference>
<evidence type="ECO:0000313" key="2">
    <source>
        <dbReference type="Proteomes" id="UP000499080"/>
    </source>
</evidence>
<protein>
    <submittedName>
        <fullName evidence="1">Uncharacterized protein</fullName>
    </submittedName>
</protein>
<dbReference type="AlphaFoldDB" id="A0A4Y2HPD9"/>
<evidence type="ECO:0000313" key="1">
    <source>
        <dbReference type="EMBL" id="GBM67148.1"/>
    </source>
</evidence>
<comment type="caution">
    <text evidence="1">The sequence shown here is derived from an EMBL/GenBank/DDBJ whole genome shotgun (WGS) entry which is preliminary data.</text>
</comment>